<evidence type="ECO:0000313" key="2">
    <source>
        <dbReference type="Proteomes" id="UP000799754"/>
    </source>
</evidence>
<reference evidence="1" key="1">
    <citation type="journal article" date="2020" name="Stud. Mycol.">
        <title>101 Dothideomycetes genomes: a test case for predicting lifestyles and emergence of pathogens.</title>
        <authorList>
            <person name="Haridas S."/>
            <person name="Albert R."/>
            <person name="Binder M."/>
            <person name="Bloem J."/>
            <person name="Labutti K."/>
            <person name="Salamov A."/>
            <person name="Andreopoulos B."/>
            <person name="Baker S."/>
            <person name="Barry K."/>
            <person name="Bills G."/>
            <person name="Bluhm B."/>
            <person name="Cannon C."/>
            <person name="Castanera R."/>
            <person name="Culley D."/>
            <person name="Daum C."/>
            <person name="Ezra D."/>
            <person name="Gonzalez J."/>
            <person name="Henrissat B."/>
            <person name="Kuo A."/>
            <person name="Liang C."/>
            <person name="Lipzen A."/>
            <person name="Lutzoni F."/>
            <person name="Magnuson J."/>
            <person name="Mondo S."/>
            <person name="Nolan M."/>
            <person name="Ohm R."/>
            <person name="Pangilinan J."/>
            <person name="Park H.-J."/>
            <person name="Ramirez L."/>
            <person name="Alfaro M."/>
            <person name="Sun H."/>
            <person name="Tritt A."/>
            <person name="Yoshinaga Y."/>
            <person name="Zwiers L.-H."/>
            <person name="Turgeon B."/>
            <person name="Goodwin S."/>
            <person name="Spatafora J."/>
            <person name="Crous P."/>
            <person name="Grigoriev I."/>
        </authorList>
    </citation>
    <scope>NUCLEOTIDE SEQUENCE</scope>
    <source>
        <strain evidence="1">CBS 525.71</strain>
    </source>
</reference>
<name>A0ACB6S119_9PLEO</name>
<accession>A0ACB6S119</accession>
<sequence length="167" mass="18438">MERRGRRCVCSVTPSTKVRQTASVIESVGMGERCRTGAQVDVRCPAYTATAALQKIASCSGRAETEWSSNGSDDAKLRRAQPQVFPTMASQARERACQLIRASVWTAERACRARENSVEPWLDAGATKQEHAERGTRTRLTGTLDRGPQRSWASEIVDLRDCRPQGL</sequence>
<evidence type="ECO:0000313" key="1">
    <source>
        <dbReference type="EMBL" id="KAF2627662.1"/>
    </source>
</evidence>
<dbReference type="Proteomes" id="UP000799754">
    <property type="component" value="Unassembled WGS sequence"/>
</dbReference>
<gene>
    <name evidence="1" type="ORF">BU25DRAFT_57461</name>
</gene>
<keyword evidence="2" id="KW-1185">Reference proteome</keyword>
<dbReference type="EMBL" id="MU006716">
    <property type="protein sequence ID" value="KAF2627662.1"/>
    <property type="molecule type" value="Genomic_DNA"/>
</dbReference>
<proteinExistence type="predicted"/>
<comment type="caution">
    <text evidence="1">The sequence shown here is derived from an EMBL/GenBank/DDBJ whole genome shotgun (WGS) entry which is preliminary data.</text>
</comment>
<protein>
    <submittedName>
        <fullName evidence="1">Uncharacterized protein</fullName>
    </submittedName>
</protein>
<organism evidence="1 2">
    <name type="scientific">Macroventuria anomochaeta</name>
    <dbReference type="NCBI Taxonomy" id="301207"/>
    <lineage>
        <taxon>Eukaryota</taxon>
        <taxon>Fungi</taxon>
        <taxon>Dikarya</taxon>
        <taxon>Ascomycota</taxon>
        <taxon>Pezizomycotina</taxon>
        <taxon>Dothideomycetes</taxon>
        <taxon>Pleosporomycetidae</taxon>
        <taxon>Pleosporales</taxon>
        <taxon>Pleosporineae</taxon>
        <taxon>Didymellaceae</taxon>
        <taxon>Macroventuria</taxon>
    </lineage>
</organism>